<proteinExistence type="predicted"/>
<evidence type="ECO:0000313" key="2">
    <source>
        <dbReference type="EMBL" id="GBP27679.1"/>
    </source>
</evidence>
<name>A0A4C1UMX9_EUMVA</name>
<dbReference type="EMBL" id="BGZK01000197">
    <property type="protein sequence ID" value="GBP27679.1"/>
    <property type="molecule type" value="Genomic_DNA"/>
</dbReference>
<evidence type="ECO:0000313" key="3">
    <source>
        <dbReference type="Proteomes" id="UP000299102"/>
    </source>
</evidence>
<sequence>MKSNTAALEEIDKLKKLRNRLFGELSPVQNSNIALDLDTRDINDEVVEEPIIDVNFADEQKIEFPDIILDDDKVQEVYDEAISTTVCKIGLSSLPLDPPENTSLLTALWYCVELSSCIFKDDPQHFMYERLRMHYGVAYSDLLRGGTLEERGARQPHGGGGNTPAYISHKPEHFHKSGTAPQKSIPGQRLNCQIYGHSYKNCFQRARCVVPWRPRHCGMHTQQRHRRVTRLCSL</sequence>
<dbReference type="AlphaFoldDB" id="A0A4C1UMX9"/>
<evidence type="ECO:0000256" key="1">
    <source>
        <dbReference type="SAM" id="MobiDB-lite"/>
    </source>
</evidence>
<feature type="region of interest" description="Disordered" evidence="1">
    <location>
        <begin position="150"/>
        <end position="185"/>
    </location>
</feature>
<gene>
    <name evidence="2" type="ORF">EVAR_12724_1</name>
</gene>
<keyword evidence="3" id="KW-1185">Reference proteome</keyword>
<dbReference type="Proteomes" id="UP000299102">
    <property type="component" value="Unassembled WGS sequence"/>
</dbReference>
<protein>
    <submittedName>
        <fullName evidence="2">Early 94 kDa protein</fullName>
    </submittedName>
</protein>
<dbReference type="OrthoDB" id="8120898at2759"/>
<accession>A0A4C1UMX9</accession>
<comment type="caution">
    <text evidence="2">The sequence shown here is derived from an EMBL/GenBank/DDBJ whole genome shotgun (WGS) entry which is preliminary data.</text>
</comment>
<reference evidence="2 3" key="1">
    <citation type="journal article" date="2019" name="Commun. Biol.">
        <title>The bagworm genome reveals a unique fibroin gene that provides high tensile strength.</title>
        <authorList>
            <person name="Kono N."/>
            <person name="Nakamura H."/>
            <person name="Ohtoshi R."/>
            <person name="Tomita M."/>
            <person name="Numata K."/>
            <person name="Arakawa K."/>
        </authorList>
    </citation>
    <scope>NUCLEOTIDE SEQUENCE [LARGE SCALE GENOMIC DNA]</scope>
</reference>
<organism evidence="2 3">
    <name type="scientific">Eumeta variegata</name>
    <name type="common">Bagworm moth</name>
    <name type="synonym">Eumeta japonica</name>
    <dbReference type="NCBI Taxonomy" id="151549"/>
    <lineage>
        <taxon>Eukaryota</taxon>
        <taxon>Metazoa</taxon>
        <taxon>Ecdysozoa</taxon>
        <taxon>Arthropoda</taxon>
        <taxon>Hexapoda</taxon>
        <taxon>Insecta</taxon>
        <taxon>Pterygota</taxon>
        <taxon>Neoptera</taxon>
        <taxon>Endopterygota</taxon>
        <taxon>Lepidoptera</taxon>
        <taxon>Glossata</taxon>
        <taxon>Ditrysia</taxon>
        <taxon>Tineoidea</taxon>
        <taxon>Psychidae</taxon>
        <taxon>Oiketicinae</taxon>
        <taxon>Eumeta</taxon>
    </lineage>
</organism>